<sequence length="618" mass="68199">MAFITNVAASFMSNPGLLVLVVALIAIVFMVTSNRKPRGKNPFAADCRRPPSPLVTDQAARDRVIKNGFVIKKVPETLDAVVVGSGIGGLGVAAMMAKAGKRVLVLEQHDQAGGCCHTFIEKGFEFDVGVHYIGEMCGSTINKVLFDQLTEGQLQWEKLDDAMDVVALGAENPRKFPIVQGNEAFKKALLEKFPEEEKAIDGFLLLLKKVRKSMLGYVGLRSLPQWLARLLVKTGLVNYMTNYFKYASKSVKQTLDELTDNQDLKAVLSYSFGDYGTPPKDAPFTMHATLISHYYYNGGYYPIGGASEIAFHMIPVIEKAGGAVLVRAPVTQILIDSSGAACGVRVHKSSGDIDIHAPIVISDAGLYNTYQTLLPKEVAVKHGLDCVLSKVRHGVGAVSLFVGLRGTKEELGLKAQNCWAFTHNDLDAGFEEYANRSAEDAGKADVPLLFISFPSSKDPSHEQRYPGKSTCTVITLCPYEWFEKWEDERVMKRGQEYKDLKMSVAARIWDQTCRLYPQIKDRVEYFEMGTPITNKYYIAAPRGEIYGIDHNMARFSADTVTQLHPETPVPNLYLTGQDIFCCGLAGALFGSILSANSVLNRNVMFDLMNLRKKIAKTK</sequence>
<dbReference type="InterPro" id="IPR052206">
    <property type="entry name" value="Retinol_saturase"/>
</dbReference>
<keyword evidence="6" id="KW-0520">NAD</keyword>
<dbReference type="OrthoDB" id="38045at2759"/>
<proteinExistence type="inferred from homology"/>
<evidence type="ECO:0000256" key="1">
    <source>
        <dbReference type="ARBA" id="ARBA00005855"/>
    </source>
</evidence>
<dbReference type="AlphaFoldDB" id="A0A6P4ZIT0"/>
<evidence type="ECO:0000313" key="8">
    <source>
        <dbReference type="Proteomes" id="UP000515135"/>
    </source>
</evidence>
<keyword evidence="7" id="KW-0812">Transmembrane</keyword>
<accession>A0A6P4ZIT0</accession>
<evidence type="ECO:0000256" key="3">
    <source>
        <dbReference type="ARBA" id="ARBA00022729"/>
    </source>
</evidence>
<protein>
    <submittedName>
        <fullName evidence="9">All-trans-retinol 13,14-reductase</fullName>
    </submittedName>
</protein>
<dbReference type="SUPFAM" id="SSF51905">
    <property type="entry name" value="FAD/NAD(P)-binding domain"/>
    <property type="match status" value="1"/>
</dbReference>
<dbReference type="Proteomes" id="UP000515135">
    <property type="component" value="Unplaced"/>
</dbReference>
<organism evidence="8 9">
    <name type="scientific">Branchiostoma belcheri</name>
    <name type="common">Amphioxus</name>
    <dbReference type="NCBI Taxonomy" id="7741"/>
    <lineage>
        <taxon>Eukaryota</taxon>
        <taxon>Metazoa</taxon>
        <taxon>Chordata</taxon>
        <taxon>Cephalochordata</taxon>
        <taxon>Leptocardii</taxon>
        <taxon>Amphioxiformes</taxon>
        <taxon>Branchiostomatidae</taxon>
        <taxon>Branchiostoma</taxon>
    </lineage>
</organism>
<dbReference type="PANTHER" id="PTHR46091">
    <property type="entry name" value="BLR7054 PROTEIN"/>
    <property type="match status" value="1"/>
</dbReference>
<dbReference type="GeneID" id="109482734"/>
<keyword evidence="4" id="KW-0274">FAD</keyword>
<dbReference type="Gene3D" id="3.50.50.60">
    <property type="entry name" value="FAD/NAD(P)-binding domain"/>
    <property type="match status" value="2"/>
</dbReference>
<comment type="similarity">
    <text evidence="1">Belongs to the carotenoid/retinoid oxidoreductase family. CrtISO subfamily.</text>
</comment>
<reference evidence="9" key="1">
    <citation type="submission" date="2025-08" db="UniProtKB">
        <authorList>
            <consortium name="RefSeq"/>
        </authorList>
    </citation>
    <scope>IDENTIFICATION</scope>
    <source>
        <tissue evidence="9">Gonad</tissue>
    </source>
</reference>
<feature type="transmembrane region" description="Helical" evidence="7">
    <location>
        <begin position="12"/>
        <end position="31"/>
    </location>
</feature>
<evidence type="ECO:0000256" key="7">
    <source>
        <dbReference type="SAM" id="Phobius"/>
    </source>
</evidence>
<dbReference type="KEGG" id="bbel:109482734"/>
<evidence type="ECO:0000256" key="2">
    <source>
        <dbReference type="ARBA" id="ARBA00022630"/>
    </source>
</evidence>
<evidence type="ECO:0000256" key="5">
    <source>
        <dbReference type="ARBA" id="ARBA00022857"/>
    </source>
</evidence>
<evidence type="ECO:0000256" key="6">
    <source>
        <dbReference type="ARBA" id="ARBA00023027"/>
    </source>
</evidence>
<keyword evidence="3" id="KW-0732">Signal</keyword>
<keyword evidence="8" id="KW-1185">Reference proteome</keyword>
<keyword evidence="5" id="KW-0521">NADP</keyword>
<gene>
    <name evidence="9" type="primary">LOC109482734</name>
</gene>
<dbReference type="Pfam" id="PF13450">
    <property type="entry name" value="NAD_binding_8"/>
    <property type="match status" value="1"/>
</dbReference>
<dbReference type="PANTHER" id="PTHR46091:SF3">
    <property type="entry name" value="AMINE OXIDASE DOMAIN-CONTAINING PROTEIN"/>
    <property type="match status" value="1"/>
</dbReference>
<keyword evidence="7" id="KW-0472">Membrane</keyword>
<evidence type="ECO:0000256" key="4">
    <source>
        <dbReference type="ARBA" id="ARBA00022827"/>
    </source>
</evidence>
<dbReference type="RefSeq" id="XP_019641120.1">
    <property type="nucleotide sequence ID" value="XM_019785561.1"/>
</dbReference>
<name>A0A6P4ZIT0_BRABE</name>
<dbReference type="InterPro" id="IPR036188">
    <property type="entry name" value="FAD/NAD-bd_sf"/>
</dbReference>
<keyword evidence="7" id="KW-1133">Transmembrane helix</keyword>
<evidence type="ECO:0000313" key="9">
    <source>
        <dbReference type="RefSeq" id="XP_019641120.1"/>
    </source>
</evidence>
<keyword evidence="2" id="KW-0285">Flavoprotein</keyword>